<evidence type="ECO:0000256" key="1">
    <source>
        <dbReference type="ARBA" id="ARBA00022729"/>
    </source>
</evidence>
<keyword evidence="4" id="KW-1185">Reference proteome</keyword>
<evidence type="ECO:0000259" key="2">
    <source>
        <dbReference type="PROSITE" id="PS50983"/>
    </source>
</evidence>
<dbReference type="Gene3D" id="3.40.50.1980">
    <property type="entry name" value="Nitrogenase molybdenum iron protein domain"/>
    <property type="match status" value="2"/>
</dbReference>
<proteinExistence type="predicted"/>
<sequence>MSLWLVLAFPAACVAAGVRVEDMSGQALVLDAPAQRIVSLAPSLTELAYAAGAGERLVGAVAYSDYPAPARRLPAVGNANRIDLEAVLALQPDVVLAWGSGNPPAQLARFRQLGIPVFIAEPHSLDDIALLLERIGVLAGTRARADQAAREFRARRDALRARYSDRPVVRVFYEVWHRPLMTVNGDHTISAVIRLCGGRNLFADLPQLSGQVALEAVLAADPDAIVAGGMDATRPEWLDHWQRWPRLRAVRNAHIFHIPPDLIHRHSPRILDGAERMCELLEQVRQSQ</sequence>
<dbReference type="PROSITE" id="PS50983">
    <property type="entry name" value="FE_B12_PBP"/>
    <property type="match status" value="1"/>
</dbReference>
<dbReference type="KEGG" id="ttc:FOKN1_2778"/>
<gene>
    <name evidence="3" type="ORF">FOKN1_2778</name>
</gene>
<dbReference type="RefSeq" id="WP_096367154.1">
    <property type="nucleotide sequence ID" value="NZ_AP018052.1"/>
</dbReference>
<dbReference type="InterPro" id="IPR054828">
    <property type="entry name" value="Vit_B12_bind_prot"/>
</dbReference>
<dbReference type="NCBIfam" id="NF038402">
    <property type="entry name" value="TroA_like"/>
    <property type="match status" value="1"/>
</dbReference>
<accession>A0A1Z4VUT6</accession>
<dbReference type="EMBL" id="AP018052">
    <property type="protein sequence ID" value="BAZ95138.1"/>
    <property type="molecule type" value="Genomic_DNA"/>
</dbReference>
<reference evidence="3 4" key="1">
    <citation type="submission" date="2017-05" db="EMBL/GenBank/DDBJ databases">
        <title>Thiocyanate degradation by Thiohalobacter thiocyanaticus FOKN1.</title>
        <authorList>
            <person name="Oshiki M."/>
            <person name="Fukushima T."/>
            <person name="Kawano S."/>
            <person name="Nakagawa J."/>
        </authorList>
    </citation>
    <scope>NUCLEOTIDE SEQUENCE [LARGE SCALE GENOMIC DNA]</scope>
    <source>
        <strain evidence="3 4">FOKN1</strain>
    </source>
</reference>
<dbReference type="Pfam" id="PF01497">
    <property type="entry name" value="Peripla_BP_2"/>
    <property type="match status" value="1"/>
</dbReference>
<protein>
    <submittedName>
        <fullName evidence="3">ABC-type Fe3+-hydroxamate transporter, periplasmic component</fullName>
    </submittedName>
</protein>
<keyword evidence="1" id="KW-0732">Signal</keyword>
<evidence type="ECO:0000313" key="4">
    <source>
        <dbReference type="Proteomes" id="UP000218765"/>
    </source>
</evidence>
<dbReference type="InterPro" id="IPR050902">
    <property type="entry name" value="ABC_Transporter_SBP"/>
</dbReference>
<dbReference type="AlphaFoldDB" id="A0A1Z4VUT6"/>
<dbReference type="OrthoDB" id="6495095at2"/>
<name>A0A1Z4VUT6_9GAMM</name>
<dbReference type="SUPFAM" id="SSF53807">
    <property type="entry name" value="Helical backbone' metal receptor"/>
    <property type="match status" value="1"/>
</dbReference>
<organism evidence="3 4">
    <name type="scientific">Thiohalobacter thiocyanaticus</name>
    <dbReference type="NCBI Taxonomy" id="585455"/>
    <lineage>
        <taxon>Bacteria</taxon>
        <taxon>Pseudomonadati</taxon>
        <taxon>Pseudomonadota</taxon>
        <taxon>Gammaproteobacteria</taxon>
        <taxon>Thiohalobacterales</taxon>
        <taxon>Thiohalobacteraceae</taxon>
        <taxon>Thiohalobacter</taxon>
    </lineage>
</organism>
<evidence type="ECO:0000313" key="3">
    <source>
        <dbReference type="EMBL" id="BAZ95138.1"/>
    </source>
</evidence>
<dbReference type="PANTHER" id="PTHR30535:SF34">
    <property type="entry name" value="MOLYBDATE-BINDING PROTEIN MOLA"/>
    <property type="match status" value="1"/>
</dbReference>
<dbReference type="InterPro" id="IPR002491">
    <property type="entry name" value="ABC_transptr_periplasmic_BD"/>
</dbReference>
<dbReference type="CDD" id="cd01144">
    <property type="entry name" value="BtuF"/>
    <property type="match status" value="1"/>
</dbReference>
<feature type="domain" description="Fe/B12 periplasmic-binding" evidence="2">
    <location>
        <begin position="36"/>
        <end position="288"/>
    </location>
</feature>
<dbReference type="Proteomes" id="UP000218765">
    <property type="component" value="Chromosome"/>
</dbReference>
<dbReference type="PANTHER" id="PTHR30535">
    <property type="entry name" value="VITAMIN B12-BINDING PROTEIN"/>
    <property type="match status" value="1"/>
</dbReference>